<dbReference type="FunFam" id="4.10.70.10:FF:000003">
    <property type="entry name" value="Disintegrin and metalloproteinase domain-containing protein 17"/>
    <property type="match status" value="1"/>
</dbReference>
<dbReference type="InterPro" id="IPR036436">
    <property type="entry name" value="Disintegrin_dom_sf"/>
</dbReference>
<feature type="disulfide bond" evidence="6">
    <location>
        <begin position="676"/>
        <end position="685"/>
    </location>
</feature>
<dbReference type="GO" id="GO:0005886">
    <property type="term" value="C:plasma membrane"/>
    <property type="evidence" value="ECO:0007669"/>
    <property type="project" value="TreeGrafter"/>
</dbReference>
<dbReference type="GO" id="GO:0008584">
    <property type="term" value="P:male gonad development"/>
    <property type="evidence" value="ECO:0007669"/>
    <property type="project" value="TreeGrafter"/>
</dbReference>
<evidence type="ECO:0000256" key="3">
    <source>
        <dbReference type="ARBA" id="ARBA00022989"/>
    </source>
</evidence>
<dbReference type="OrthoDB" id="5951731at2759"/>
<dbReference type="SUPFAM" id="SSF57552">
    <property type="entry name" value="Blood coagulation inhibitor (disintegrin)"/>
    <property type="match status" value="1"/>
</dbReference>
<dbReference type="FunFam" id="3.40.390.10:FF:000002">
    <property type="entry name" value="Disintegrin and metalloproteinase domain-containing protein 22"/>
    <property type="match status" value="1"/>
</dbReference>
<dbReference type="GO" id="GO:0004222">
    <property type="term" value="F:metalloendopeptidase activity"/>
    <property type="evidence" value="ECO:0007669"/>
    <property type="project" value="InterPro"/>
</dbReference>
<dbReference type="SUPFAM" id="SSF55486">
    <property type="entry name" value="Metalloproteases ('zincins'), catalytic domain"/>
    <property type="match status" value="1"/>
</dbReference>
<dbReference type="Pfam" id="PF08516">
    <property type="entry name" value="ADAM_CR"/>
    <property type="match status" value="1"/>
</dbReference>
<keyword evidence="2 8" id="KW-0812">Transmembrane</keyword>
<dbReference type="Proteomes" id="UP000081671">
    <property type="component" value="Unplaced"/>
</dbReference>
<dbReference type="GO" id="GO:0006508">
    <property type="term" value="P:proteolysis"/>
    <property type="evidence" value="ECO:0007669"/>
    <property type="project" value="InterPro"/>
</dbReference>
<feature type="disulfide bond" evidence="7">
    <location>
        <begin position="365"/>
        <end position="370"/>
    </location>
</feature>
<feature type="domain" description="Peptidase M12B" evidence="11">
    <location>
        <begin position="212"/>
        <end position="409"/>
    </location>
</feature>
<feature type="disulfide bond" evidence="6">
    <location>
        <begin position="657"/>
        <end position="667"/>
    </location>
</feature>
<evidence type="ECO:0000256" key="2">
    <source>
        <dbReference type="ARBA" id="ARBA00022692"/>
    </source>
</evidence>
<dbReference type="GO" id="GO:0007339">
    <property type="term" value="P:binding of sperm to zona pellucida"/>
    <property type="evidence" value="ECO:0007669"/>
    <property type="project" value="TreeGrafter"/>
</dbReference>
<dbReference type="PANTHER" id="PTHR11905:SF24">
    <property type="entry name" value="DISINTEGRIN AND METALLOPROTEINASE DOMAIN-CONTAINING PROTEIN 32"/>
    <property type="match status" value="1"/>
</dbReference>
<evidence type="ECO:0000259" key="11">
    <source>
        <dbReference type="PROSITE" id="PS50215"/>
    </source>
</evidence>
<evidence type="ECO:0000256" key="5">
    <source>
        <dbReference type="ARBA" id="ARBA00023157"/>
    </source>
</evidence>
<dbReference type="PROSITE" id="PS50026">
    <property type="entry name" value="EGF_3"/>
    <property type="match status" value="1"/>
</dbReference>
<evidence type="ECO:0000256" key="1">
    <source>
        <dbReference type="ARBA" id="ARBA00004167"/>
    </source>
</evidence>
<keyword evidence="4 8" id="KW-0472">Membrane</keyword>
<sequence>MVTAAPSNQVSSTITRTSAMLGAEEPHTMLLLVLQLAWLGGVLVSRPGSQNSIEIILPEKVQGSAQSKEGNEVSYIIPINQKPHMVHLKQKYFLADHFVVYLYKQGSVTSHSSDIPAQCYYHGYIEGYPSSVATLSTCSGLRGMLQFENVSYGIEPLESAVEFQHILYKLGNENNVLESFNERGKTMEENQVDYSIFISKKVSAPPPNLLPLYLEMIIVVDKGLYDYLGSDRVIVTNKVIEMVSLINSMFTQFNVTVVLSSLELWSDKNKISTNGEADELLKRFLEWQQSYLALRPHDVSYLLIYKDHPNYVGATFPGKMCVSHYSVGIAQYSRDMTLEAFSVTVTQMLGINLGISYDDPQKCHCSEAVCVMSPKAVQSSVLKTFSNCSQRDFQAFISNMGSKCLQNKPQLQAKKTAVCGNGKVEGDEICDCGTAEQCGSSSCCTPGMCVLKPTSQCDGANPNHRCCDSCKFAAESTECRPVRHPDCDLPEKCNGSSGFCPPDIHVLNGNMCKGDKYFCHDGICHDLDQRCENVFGTGSTNGPFSCYEEIQSQTDRFGNCGKDLRGRFTYCGWRNLICGRLICAYGSRKPFIPTNNATAVVYAYVRDTICITADFSATSNEGDPLLLRSGPICDDGRICVNFVCVEARALKTQAETCAQKCNGNGVCTNSEDLCKCKEGFNPPDCKSPSKRSSVWTGKGGVTVEGISPKAEKKWLLGLYIGLPALVMATLVVVAWNNWKKWFAKKEECQSSK</sequence>
<dbReference type="InterPro" id="IPR002870">
    <property type="entry name" value="Peptidase_M12B_N"/>
</dbReference>
<keyword evidence="6" id="KW-0245">EGF-like domain</keyword>
<comment type="caution">
    <text evidence="6">Lacks conserved residue(s) required for the propagation of feature annotation.</text>
</comment>
<proteinExistence type="predicted"/>
<dbReference type="CDD" id="cd04269">
    <property type="entry name" value="ZnMc_adamalysin_II_like"/>
    <property type="match status" value="1"/>
</dbReference>
<dbReference type="STRING" id="10020.ENSDORP00000001432"/>
<keyword evidence="3 8" id="KW-1133">Transmembrane helix</keyword>
<dbReference type="SMART" id="SM00608">
    <property type="entry name" value="ACR"/>
    <property type="match status" value="1"/>
</dbReference>
<dbReference type="Pfam" id="PF01562">
    <property type="entry name" value="Pep_M12B_propep"/>
    <property type="match status" value="1"/>
</dbReference>
<dbReference type="Gene3D" id="4.10.70.10">
    <property type="entry name" value="Disintegrin domain"/>
    <property type="match status" value="1"/>
</dbReference>
<evidence type="ECO:0000313" key="13">
    <source>
        <dbReference type="RefSeq" id="XP_012879785.1"/>
    </source>
</evidence>
<dbReference type="CTD" id="203102"/>
<evidence type="ECO:0000256" key="6">
    <source>
        <dbReference type="PROSITE-ProRule" id="PRU00076"/>
    </source>
</evidence>
<name>A0A1S3FTT8_DIPOR</name>
<dbReference type="InterPro" id="IPR024079">
    <property type="entry name" value="MetalloPept_cat_dom_sf"/>
</dbReference>
<dbReference type="InterPro" id="IPR001590">
    <property type="entry name" value="Peptidase_M12B"/>
</dbReference>
<evidence type="ECO:0000256" key="7">
    <source>
        <dbReference type="PROSITE-ProRule" id="PRU00276"/>
    </source>
</evidence>
<dbReference type="PROSITE" id="PS50215">
    <property type="entry name" value="ADAM_MEPRO"/>
    <property type="match status" value="1"/>
</dbReference>
<comment type="subcellular location">
    <subcellularLocation>
        <location evidence="1">Membrane</location>
        <topology evidence="1">Single-pass membrane protein</topology>
    </subcellularLocation>
</comment>
<dbReference type="KEGG" id="dord:105991659"/>
<dbReference type="SMART" id="SM00050">
    <property type="entry name" value="DISIN"/>
    <property type="match status" value="1"/>
</dbReference>
<dbReference type="InterPro" id="IPR006586">
    <property type="entry name" value="ADAM_Cys-rich"/>
</dbReference>
<organism evidence="12 13">
    <name type="scientific">Dipodomys ordii</name>
    <name type="common">Ord's kangaroo rat</name>
    <dbReference type="NCBI Taxonomy" id="10020"/>
    <lineage>
        <taxon>Eukaryota</taxon>
        <taxon>Metazoa</taxon>
        <taxon>Chordata</taxon>
        <taxon>Craniata</taxon>
        <taxon>Vertebrata</taxon>
        <taxon>Euteleostomi</taxon>
        <taxon>Mammalia</taxon>
        <taxon>Eutheria</taxon>
        <taxon>Euarchontoglires</taxon>
        <taxon>Glires</taxon>
        <taxon>Rodentia</taxon>
        <taxon>Castorimorpha</taxon>
        <taxon>Heteromyidae</taxon>
        <taxon>Dipodomyinae</taxon>
        <taxon>Dipodomys</taxon>
    </lineage>
</organism>
<dbReference type="GeneID" id="105991659"/>
<feature type="domain" description="Disintegrin" evidence="10">
    <location>
        <begin position="416"/>
        <end position="508"/>
    </location>
</feature>
<dbReference type="InterPro" id="IPR001762">
    <property type="entry name" value="Disintegrin_dom"/>
</dbReference>
<dbReference type="RefSeq" id="XP_012879785.1">
    <property type="nucleotide sequence ID" value="XM_013024331.1"/>
</dbReference>
<dbReference type="AlphaFoldDB" id="A0A1S3FTT8"/>
<dbReference type="PANTHER" id="PTHR11905">
    <property type="entry name" value="ADAM A DISINTEGRIN AND METALLOPROTEASE DOMAIN"/>
    <property type="match status" value="1"/>
</dbReference>
<feature type="transmembrane region" description="Helical" evidence="8">
    <location>
        <begin position="714"/>
        <end position="735"/>
    </location>
</feature>
<protein>
    <submittedName>
        <fullName evidence="13">Disintegrin and metalloproteinase domain-containing protein 32</fullName>
    </submittedName>
</protein>
<keyword evidence="13" id="KW-0645">Protease</keyword>
<accession>A0A1S3FTT8</accession>
<feature type="domain" description="EGF-like" evidence="9">
    <location>
        <begin position="653"/>
        <end position="686"/>
    </location>
</feature>
<evidence type="ECO:0000259" key="10">
    <source>
        <dbReference type="PROSITE" id="PS50214"/>
    </source>
</evidence>
<dbReference type="PROSITE" id="PS01186">
    <property type="entry name" value="EGF_2"/>
    <property type="match status" value="1"/>
</dbReference>
<dbReference type="InterPro" id="IPR034027">
    <property type="entry name" value="Reprolysin_adamalysin"/>
</dbReference>
<keyword evidence="13" id="KW-0378">Hydrolase</keyword>
<keyword evidence="12" id="KW-1185">Reference proteome</keyword>
<keyword evidence="13" id="KW-0482">Metalloprotease</keyword>
<evidence type="ECO:0000313" key="12">
    <source>
        <dbReference type="Proteomes" id="UP000081671"/>
    </source>
</evidence>
<gene>
    <name evidence="13" type="primary">Adam32</name>
</gene>
<dbReference type="Pfam" id="PF00200">
    <property type="entry name" value="Disintegrin"/>
    <property type="match status" value="1"/>
</dbReference>
<evidence type="ECO:0000256" key="8">
    <source>
        <dbReference type="SAM" id="Phobius"/>
    </source>
</evidence>
<reference evidence="13" key="1">
    <citation type="submission" date="2025-08" db="UniProtKB">
        <authorList>
            <consortium name="RefSeq"/>
        </authorList>
    </citation>
    <scope>IDENTIFICATION</scope>
    <source>
        <tissue evidence="13">Kidney</tissue>
    </source>
</reference>
<dbReference type="InterPro" id="IPR000742">
    <property type="entry name" value="EGF"/>
</dbReference>
<dbReference type="PROSITE" id="PS50214">
    <property type="entry name" value="DISINTEGRIN_2"/>
    <property type="match status" value="1"/>
</dbReference>
<evidence type="ECO:0000259" key="9">
    <source>
        <dbReference type="PROSITE" id="PS50026"/>
    </source>
</evidence>
<dbReference type="GO" id="GO:0007155">
    <property type="term" value="P:cell adhesion"/>
    <property type="evidence" value="ECO:0007669"/>
    <property type="project" value="TreeGrafter"/>
</dbReference>
<dbReference type="InParanoid" id="A0A1S3FTT8"/>
<dbReference type="Gene3D" id="3.40.390.10">
    <property type="entry name" value="Collagenase (Catalytic Domain)"/>
    <property type="match status" value="1"/>
</dbReference>
<keyword evidence="5 6" id="KW-1015">Disulfide bond</keyword>
<evidence type="ECO:0000256" key="4">
    <source>
        <dbReference type="ARBA" id="ARBA00023136"/>
    </source>
</evidence>
<dbReference type="Pfam" id="PF01421">
    <property type="entry name" value="Reprolysin"/>
    <property type="match status" value="1"/>
</dbReference>